<dbReference type="InterPro" id="IPR044835">
    <property type="entry name" value="ARF_plant"/>
</dbReference>
<dbReference type="EMBL" id="PSQE01000005">
    <property type="protein sequence ID" value="RHN55385.1"/>
    <property type="molecule type" value="Genomic_DNA"/>
</dbReference>
<dbReference type="SMART" id="SM01019">
    <property type="entry name" value="B3"/>
    <property type="match status" value="1"/>
</dbReference>
<accession>G7KF87</accession>
<sequence length="410" mass="45099">MSPQQPIRVDPKIWQCCAGAAVKIPKLNSHVYYFPLGHLEHVSPSPNPSTLSLLDRSRQFIPCTVSTVNLLADPVTDEVFVKLLLTPGTNNCVHEPPPEVREDQHDGVKVVSSGKTLTPSDANNGGAFSVPSECAKLIFPPLDLQAEKPSQKLSVTDIHGKEWKLRHVYRGTPLRHLITTNWSEFVDEKKLIGGDSLVFMKKSTRTGTETISVGIHRQKFGAATKIAEKSVTEAVELAEKNMAFDVVYYPTAEGWCDFVVNAKVVEDAMKNKWNSGLRIKHSLKKDNSSKRCSNFEGTISALSAPNRPWRMLEVRTAKDSALHNDIERDSSIPKIKFHSSTTRSFNEASLNSNALLHDTASTSSNCNTKKLSPGSIMLFGQIIRPVGSDLHDSDIKGEDGGKGCNENCLV</sequence>
<dbReference type="Gramene" id="rna30558">
    <property type="protein sequence ID" value="RHN55385.1"/>
    <property type="gene ID" value="gene30558"/>
</dbReference>
<reference evidence="9" key="3">
    <citation type="submission" date="2015-04" db="UniProtKB">
        <authorList>
            <consortium name="EnsemblPlants"/>
        </authorList>
    </citation>
    <scope>IDENTIFICATION</scope>
    <source>
        <strain evidence="9">cv. Jemalong A17</strain>
    </source>
</reference>
<evidence type="ECO:0000256" key="2">
    <source>
        <dbReference type="ARBA" id="ARBA00023015"/>
    </source>
</evidence>
<keyword evidence="5" id="KW-0539">Nucleus</keyword>
<dbReference type="GO" id="GO:0010208">
    <property type="term" value="P:pollen wall assembly"/>
    <property type="evidence" value="ECO:0000318"/>
    <property type="project" value="GO_Central"/>
</dbReference>
<evidence type="ECO:0000313" key="8">
    <source>
        <dbReference type="EMBL" id="RHN55385.1"/>
    </source>
</evidence>
<evidence type="ECO:0000256" key="3">
    <source>
        <dbReference type="ARBA" id="ARBA00023125"/>
    </source>
</evidence>
<dbReference type="Proteomes" id="UP000002051">
    <property type="component" value="Chromosome 5"/>
</dbReference>
<dbReference type="AlphaFoldDB" id="G7KF87"/>
<keyword evidence="2" id="KW-0805">Transcription regulation</keyword>
<name>G7KF87_MEDTR</name>
<dbReference type="OMA" id="IAYPSIC"/>
<dbReference type="GO" id="GO:0005634">
    <property type="term" value="C:nucleus"/>
    <property type="evidence" value="ECO:0000318"/>
    <property type="project" value="GO_Central"/>
</dbReference>
<dbReference type="PROSITE" id="PS50863">
    <property type="entry name" value="B3"/>
    <property type="match status" value="1"/>
</dbReference>
<dbReference type="GO" id="GO:0006355">
    <property type="term" value="P:regulation of DNA-templated transcription"/>
    <property type="evidence" value="ECO:0000318"/>
    <property type="project" value="GO_Central"/>
</dbReference>
<evidence type="ECO:0000256" key="5">
    <source>
        <dbReference type="ARBA" id="ARBA00023242"/>
    </source>
</evidence>
<dbReference type="CDD" id="cd10017">
    <property type="entry name" value="B3_DNA"/>
    <property type="match status" value="1"/>
</dbReference>
<reference evidence="7 10" key="1">
    <citation type="journal article" date="2011" name="Nature">
        <title>The Medicago genome provides insight into the evolution of rhizobial symbioses.</title>
        <authorList>
            <person name="Young N.D."/>
            <person name="Debelle F."/>
            <person name="Oldroyd G.E."/>
            <person name="Geurts R."/>
            <person name="Cannon S.B."/>
            <person name="Udvardi M.K."/>
            <person name="Benedito V.A."/>
            <person name="Mayer K.F."/>
            <person name="Gouzy J."/>
            <person name="Schoof H."/>
            <person name="Van de Peer Y."/>
            <person name="Proost S."/>
            <person name="Cook D.R."/>
            <person name="Meyers B.C."/>
            <person name="Spannagl M."/>
            <person name="Cheung F."/>
            <person name="De Mita S."/>
            <person name="Krishnakumar V."/>
            <person name="Gundlach H."/>
            <person name="Zhou S."/>
            <person name="Mudge J."/>
            <person name="Bharti A.K."/>
            <person name="Murray J.D."/>
            <person name="Naoumkina M.A."/>
            <person name="Rosen B."/>
            <person name="Silverstein K.A."/>
            <person name="Tang H."/>
            <person name="Rombauts S."/>
            <person name="Zhao P.X."/>
            <person name="Zhou P."/>
            <person name="Barbe V."/>
            <person name="Bardou P."/>
            <person name="Bechner M."/>
            <person name="Bellec A."/>
            <person name="Berger A."/>
            <person name="Berges H."/>
            <person name="Bidwell S."/>
            <person name="Bisseling T."/>
            <person name="Choisne N."/>
            <person name="Couloux A."/>
            <person name="Denny R."/>
            <person name="Deshpande S."/>
            <person name="Dai X."/>
            <person name="Doyle J.J."/>
            <person name="Dudez A.M."/>
            <person name="Farmer A.D."/>
            <person name="Fouteau S."/>
            <person name="Franken C."/>
            <person name="Gibelin C."/>
            <person name="Gish J."/>
            <person name="Goldstein S."/>
            <person name="Gonzalez A.J."/>
            <person name="Green P.J."/>
            <person name="Hallab A."/>
            <person name="Hartog M."/>
            <person name="Hua A."/>
            <person name="Humphray S.J."/>
            <person name="Jeong D.H."/>
            <person name="Jing Y."/>
            <person name="Jocker A."/>
            <person name="Kenton S.M."/>
            <person name="Kim D.J."/>
            <person name="Klee K."/>
            <person name="Lai H."/>
            <person name="Lang C."/>
            <person name="Lin S."/>
            <person name="Macmil S.L."/>
            <person name="Magdelenat G."/>
            <person name="Matthews L."/>
            <person name="McCorrison J."/>
            <person name="Monaghan E.L."/>
            <person name="Mun J.H."/>
            <person name="Najar F.Z."/>
            <person name="Nicholson C."/>
            <person name="Noirot C."/>
            <person name="O'Bleness M."/>
            <person name="Paule C.R."/>
            <person name="Poulain J."/>
            <person name="Prion F."/>
            <person name="Qin B."/>
            <person name="Qu C."/>
            <person name="Retzel E.F."/>
            <person name="Riddle C."/>
            <person name="Sallet E."/>
            <person name="Samain S."/>
            <person name="Samson N."/>
            <person name="Sanders I."/>
            <person name="Saurat O."/>
            <person name="Scarpelli C."/>
            <person name="Schiex T."/>
            <person name="Segurens B."/>
            <person name="Severin A.J."/>
            <person name="Sherrier D.J."/>
            <person name="Shi R."/>
            <person name="Sims S."/>
            <person name="Singer S.R."/>
            <person name="Sinharoy S."/>
            <person name="Sterck L."/>
            <person name="Viollet A."/>
            <person name="Wang B.B."/>
            <person name="Wang K."/>
            <person name="Wang M."/>
            <person name="Wang X."/>
            <person name="Warfsmann J."/>
            <person name="Weissenbach J."/>
            <person name="White D.D."/>
            <person name="White J.D."/>
            <person name="Wiley G.B."/>
            <person name="Wincker P."/>
            <person name="Xing Y."/>
            <person name="Yang L."/>
            <person name="Yao Z."/>
            <person name="Ying F."/>
            <person name="Zhai J."/>
            <person name="Zhou L."/>
            <person name="Zuber A."/>
            <person name="Denarie J."/>
            <person name="Dixon R.A."/>
            <person name="May G.D."/>
            <person name="Schwartz D.C."/>
            <person name="Rogers J."/>
            <person name="Quetier F."/>
            <person name="Town C.D."/>
            <person name="Roe B.A."/>
        </authorList>
    </citation>
    <scope>NUCLEOTIDE SEQUENCE [LARGE SCALE GENOMIC DNA]</scope>
    <source>
        <strain evidence="7">A17</strain>
        <strain evidence="9 10">cv. Jemalong A17</strain>
    </source>
</reference>
<keyword evidence="4" id="KW-0804">Transcription</keyword>
<dbReference type="OrthoDB" id="1738844at2759"/>
<proteinExistence type="predicted"/>
<evidence type="ECO:0000259" key="6">
    <source>
        <dbReference type="PROSITE" id="PS50863"/>
    </source>
</evidence>
<dbReference type="InterPro" id="IPR015300">
    <property type="entry name" value="DNA-bd_pseudobarrel_sf"/>
</dbReference>
<keyword evidence="10" id="KW-1185">Reference proteome</keyword>
<dbReference type="GO" id="GO:0048830">
    <property type="term" value="P:adventitious root development"/>
    <property type="evidence" value="ECO:0000318"/>
    <property type="project" value="GO_Central"/>
</dbReference>
<evidence type="ECO:0000313" key="9">
    <source>
        <dbReference type="EnsemblPlants" id="AES96733"/>
    </source>
</evidence>
<dbReference type="GO" id="GO:0000976">
    <property type="term" value="F:transcription cis-regulatory region binding"/>
    <property type="evidence" value="ECO:0000318"/>
    <property type="project" value="GO_Central"/>
</dbReference>
<organism evidence="7 10">
    <name type="scientific">Medicago truncatula</name>
    <name type="common">Barrel medic</name>
    <name type="synonym">Medicago tribuloides</name>
    <dbReference type="NCBI Taxonomy" id="3880"/>
    <lineage>
        <taxon>Eukaryota</taxon>
        <taxon>Viridiplantae</taxon>
        <taxon>Streptophyta</taxon>
        <taxon>Embryophyta</taxon>
        <taxon>Tracheophyta</taxon>
        <taxon>Spermatophyta</taxon>
        <taxon>Magnoliopsida</taxon>
        <taxon>eudicotyledons</taxon>
        <taxon>Gunneridae</taxon>
        <taxon>Pentapetalae</taxon>
        <taxon>rosids</taxon>
        <taxon>fabids</taxon>
        <taxon>Fabales</taxon>
        <taxon>Fabaceae</taxon>
        <taxon>Papilionoideae</taxon>
        <taxon>50 kb inversion clade</taxon>
        <taxon>NPAAA clade</taxon>
        <taxon>Hologalegina</taxon>
        <taxon>IRL clade</taxon>
        <taxon>Trifolieae</taxon>
        <taxon>Medicago</taxon>
    </lineage>
</organism>
<dbReference type="SUPFAM" id="SSF101936">
    <property type="entry name" value="DNA-binding pseudobarrel domain"/>
    <property type="match status" value="1"/>
</dbReference>
<reference evidence="7 10" key="2">
    <citation type="journal article" date="2014" name="BMC Genomics">
        <title>An improved genome release (version Mt4.0) for the model legume Medicago truncatula.</title>
        <authorList>
            <person name="Tang H."/>
            <person name="Krishnakumar V."/>
            <person name="Bidwell S."/>
            <person name="Rosen B."/>
            <person name="Chan A."/>
            <person name="Zhou S."/>
            <person name="Gentzbittel L."/>
            <person name="Childs K.L."/>
            <person name="Yandell M."/>
            <person name="Gundlach H."/>
            <person name="Mayer K.F."/>
            <person name="Schwartz D.C."/>
            <person name="Town C.D."/>
        </authorList>
    </citation>
    <scope>GENOME REANNOTATION</scope>
    <source>
        <strain evidence="9 10">cv. Jemalong A17</strain>
    </source>
</reference>
<dbReference type="PANTHER" id="PTHR31384">
    <property type="entry name" value="AUXIN RESPONSE FACTOR 4-RELATED"/>
    <property type="match status" value="1"/>
</dbReference>
<feature type="domain" description="TF-B3" evidence="6">
    <location>
        <begin position="113"/>
        <end position="219"/>
    </location>
</feature>
<dbReference type="KEGG" id="mtr:11412789"/>
<dbReference type="Pfam" id="PF02362">
    <property type="entry name" value="B3"/>
    <property type="match status" value="1"/>
</dbReference>
<reference evidence="8" key="5">
    <citation type="journal article" date="2018" name="Nat. Plants">
        <title>Whole-genome landscape of Medicago truncatula symbiotic genes.</title>
        <authorList>
            <person name="Pecrix Y."/>
            <person name="Gamas P."/>
            <person name="Carrere S."/>
        </authorList>
    </citation>
    <scope>NUCLEOTIDE SEQUENCE</scope>
    <source>
        <tissue evidence="8">Leaves</tissue>
    </source>
</reference>
<dbReference type="GO" id="GO:0120195">
    <property type="term" value="P:positive regulation of anther dehiscence"/>
    <property type="evidence" value="ECO:0000318"/>
    <property type="project" value="GO_Central"/>
</dbReference>
<dbReference type="STRING" id="3880.G7KF87"/>
<evidence type="ECO:0000256" key="4">
    <source>
        <dbReference type="ARBA" id="ARBA00023163"/>
    </source>
</evidence>
<dbReference type="EnsemblPlants" id="AES96733">
    <property type="protein sequence ID" value="AES96733"/>
    <property type="gene ID" value="MTR_5g040740"/>
</dbReference>
<dbReference type="eggNOG" id="ENOG502QVP0">
    <property type="taxonomic scope" value="Eukaryota"/>
</dbReference>
<reference evidence="11" key="4">
    <citation type="journal article" date="2018" name="Nat. Plants">
        <title>Whole-genome landscape of Medicago truncatula symbiotic genes.</title>
        <authorList>
            <person name="Pecrix Y."/>
            <person name="Staton S.E."/>
            <person name="Sallet E."/>
            <person name="Lelandais-Briere C."/>
            <person name="Moreau S."/>
            <person name="Carrere S."/>
            <person name="Blein T."/>
            <person name="Jardinaud M.F."/>
            <person name="Latrasse D."/>
            <person name="Zouine M."/>
            <person name="Zahm M."/>
            <person name="Kreplak J."/>
            <person name="Mayjonade B."/>
            <person name="Satge C."/>
            <person name="Perez M."/>
            <person name="Cauet S."/>
            <person name="Marande W."/>
            <person name="Chantry-Darmon C."/>
            <person name="Lopez-Roques C."/>
            <person name="Bouchez O."/>
            <person name="Berard A."/>
            <person name="Debelle F."/>
            <person name="Munos S."/>
            <person name="Bendahmane A."/>
            <person name="Berges H."/>
            <person name="Niebel A."/>
            <person name="Buitink J."/>
            <person name="Frugier F."/>
            <person name="Benhamed M."/>
            <person name="Crespi M."/>
            <person name="Gouzy J."/>
            <person name="Gamas P."/>
        </authorList>
    </citation>
    <scope>NUCLEOTIDE SEQUENCE [LARGE SCALE GENOMIC DNA]</scope>
    <source>
        <strain evidence="11">cv. Jemalong A17</strain>
    </source>
</reference>
<dbReference type="GO" id="GO:0052543">
    <property type="term" value="P:callose deposition in cell wall"/>
    <property type="evidence" value="ECO:0000318"/>
    <property type="project" value="GO_Central"/>
</dbReference>
<comment type="subcellular location">
    <subcellularLocation>
        <location evidence="1">Nucleus</location>
    </subcellularLocation>
</comment>
<evidence type="ECO:0000256" key="1">
    <source>
        <dbReference type="ARBA" id="ARBA00004123"/>
    </source>
</evidence>
<dbReference type="Gene3D" id="2.40.330.10">
    <property type="entry name" value="DNA-binding pseudobarrel domain"/>
    <property type="match status" value="1"/>
</dbReference>
<gene>
    <name evidence="9" type="primary">11412789</name>
    <name evidence="7" type="ordered locus">MTR_5g040740</name>
    <name evidence="8" type="ORF">MtrunA17_Chr5g0417211</name>
</gene>
<evidence type="ECO:0000313" key="10">
    <source>
        <dbReference type="Proteomes" id="UP000002051"/>
    </source>
</evidence>
<evidence type="ECO:0000313" key="7">
    <source>
        <dbReference type="EMBL" id="AES96733.1"/>
    </source>
</evidence>
<dbReference type="PaxDb" id="3880-AES96733"/>
<protein>
    <submittedName>
        <fullName evidence="7">Auxin response factor 1</fullName>
    </submittedName>
    <submittedName>
        <fullName evidence="8">Putative transcription factor ARF family</fullName>
    </submittedName>
</protein>
<dbReference type="GO" id="GO:0009734">
    <property type="term" value="P:auxin-activated signaling pathway"/>
    <property type="evidence" value="ECO:0007669"/>
    <property type="project" value="UniProtKB-KW"/>
</dbReference>
<dbReference type="EMBL" id="CM001221">
    <property type="protein sequence ID" value="AES96733.1"/>
    <property type="molecule type" value="Genomic_DNA"/>
</dbReference>
<dbReference type="PANTHER" id="PTHR31384:SF94">
    <property type="entry name" value="AUXIN RESPONSE FACTOR 17"/>
    <property type="match status" value="1"/>
</dbReference>
<dbReference type="Proteomes" id="UP000265566">
    <property type="component" value="Chromosome 5"/>
</dbReference>
<dbReference type="InterPro" id="IPR003340">
    <property type="entry name" value="B3_DNA-bd"/>
</dbReference>
<dbReference type="HOGENOM" id="CLU_002626_3_3_1"/>
<evidence type="ECO:0000313" key="11">
    <source>
        <dbReference type="Proteomes" id="UP000265566"/>
    </source>
</evidence>
<keyword evidence="3" id="KW-0238">DNA-binding</keyword>